<organism evidence="11 12">
    <name type="scientific">Aldrovandia affinis</name>
    <dbReference type="NCBI Taxonomy" id="143900"/>
    <lineage>
        <taxon>Eukaryota</taxon>
        <taxon>Metazoa</taxon>
        <taxon>Chordata</taxon>
        <taxon>Craniata</taxon>
        <taxon>Vertebrata</taxon>
        <taxon>Euteleostomi</taxon>
        <taxon>Actinopterygii</taxon>
        <taxon>Neopterygii</taxon>
        <taxon>Teleostei</taxon>
        <taxon>Notacanthiformes</taxon>
        <taxon>Halosauridae</taxon>
        <taxon>Aldrovandia</taxon>
    </lineage>
</organism>
<evidence type="ECO:0000256" key="9">
    <source>
        <dbReference type="ARBA" id="ARBA00022918"/>
    </source>
</evidence>
<keyword evidence="7" id="KW-0255">Endonuclease</keyword>
<feature type="domain" description="Reverse transcriptase" evidence="10">
    <location>
        <begin position="1"/>
        <end position="125"/>
    </location>
</feature>
<evidence type="ECO:0000256" key="6">
    <source>
        <dbReference type="ARBA" id="ARBA00022722"/>
    </source>
</evidence>
<dbReference type="PANTHER" id="PTHR33064:SF37">
    <property type="entry name" value="RIBONUCLEASE H"/>
    <property type="match status" value="1"/>
</dbReference>
<keyword evidence="9" id="KW-0695">RNA-directed DNA polymerase</keyword>
<evidence type="ECO:0000256" key="7">
    <source>
        <dbReference type="ARBA" id="ARBA00022759"/>
    </source>
</evidence>
<comment type="similarity">
    <text evidence="1">Belongs to the beta type-B retroviral polymerase family. HERV class-II K(HML-2) pol subfamily.</text>
</comment>
<dbReference type="EC" id="3.1.26.4" evidence="2"/>
<keyword evidence="5" id="KW-0548">Nucleotidyltransferase</keyword>
<keyword evidence="3" id="KW-0645">Protease</keyword>
<evidence type="ECO:0000313" key="12">
    <source>
        <dbReference type="Proteomes" id="UP001221898"/>
    </source>
</evidence>
<dbReference type="AlphaFoldDB" id="A0AAD7WLW0"/>
<dbReference type="GO" id="GO:0008233">
    <property type="term" value="F:peptidase activity"/>
    <property type="evidence" value="ECO:0007669"/>
    <property type="project" value="UniProtKB-KW"/>
</dbReference>
<dbReference type="Proteomes" id="UP001221898">
    <property type="component" value="Unassembled WGS sequence"/>
</dbReference>
<dbReference type="CDD" id="cd01647">
    <property type="entry name" value="RT_LTR"/>
    <property type="match status" value="1"/>
</dbReference>
<evidence type="ECO:0000256" key="5">
    <source>
        <dbReference type="ARBA" id="ARBA00022695"/>
    </source>
</evidence>
<dbReference type="InterPro" id="IPR000477">
    <property type="entry name" value="RT_dom"/>
</dbReference>
<comment type="caution">
    <text evidence="11">The sequence shown here is derived from an EMBL/GenBank/DDBJ whole genome shotgun (WGS) entry which is preliminary data.</text>
</comment>
<dbReference type="GO" id="GO:0006508">
    <property type="term" value="P:proteolysis"/>
    <property type="evidence" value="ECO:0007669"/>
    <property type="project" value="UniProtKB-KW"/>
</dbReference>
<evidence type="ECO:0000256" key="8">
    <source>
        <dbReference type="ARBA" id="ARBA00022801"/>
    </source>
</evidence>
<dbReference type="FunFam" id="3.10.10.10:FF:000007">
    <property type="entry name" value="Retrovirus-related Pol polyprotein from transposon 17.6-like Protein"/>
    <property type="match status" value="1"/>
</dbReference>
<name>A0AAD7WLW0_9TELE</name>
<reference evidence="11" key="1">
    <citation type="journal article" date="2023" name="Science">
        <title>Genome structures resolve the early diversification of teleost fishes.</title>
        <authorList>
            <person name="Parey E."/>
            <person name="Louis A."/>
            <person name="Montfort J."/>
            <person name="Bouchez O."/>
            <person name="Roques C."/>
            <person name="Iampietro C."/>
            <person name="Lluch J."/>
            <person name="Castinel A."/>
            <person name="Donnadieu C."/>
            <person name="Desvignes T."/>
            <person name="Floi Bucao C."/>
            <person name="Jouanno E."/>
            <person name="Wen M."/>
            <person name="Mejri S."/>
            <person name="Dirks R."/>
            <person name="Jansen H."/>
            <person name="Henkel C."/>
            <person name="Chen W.J."/>
            <person name="Zahm M."/>
            <person name="Cabau C."/>
            <person name="Klopp C."/>
            <person name="Thompson A.W."/>
            <person name="Robinson-Rechavi M."/>
            <person name="Braasch I."/>
            <person name="Lecointre G."/>
            <person name="Bobe J."/>
            <person name="Postlethwait J.H."/>
            <person name="Berthelot C."/>
            <person name="Roest Crollius H."/>
            <person name="Guiguen Y."/>
        </authorList>
    </citation>
    <scope>NUCLEOTIDE SEQUENCE</scope>
    <source>
        <strain evidence="11">NC1722</strain>
    </source>
</reference>
<keyword evidence="8" id="KW-0378">Hydrolase</keyword>
<dbReference type="Pfam" id="PF00078">
    <property type="entry name" value="RVT_1"/>
    <property type="match status" value="1"/>
</dbReference>
<accession>A0AAD7WLW0</accession>
<proteinExistence type="inferred from homology"/>
<keyword evidence="4" id="KW-0808">Transferase</keyword>
<dbReference type="InterPro" id="IPR043128">
    <property type="entry name" value="Rev_trsase/Diguanyl_cyclase"/>
</dbReference>
<evidence type="ECO:0000313" key="11">
    <source>
        <dbReference type="EMBL" id="KAJ8401505.1"/>
    </source>
</evidence>
<dbReference type="PROSITE" id="PS50878">
    <property type="entry name" value="RT_POL"/>
    <property type="match status" value="1"/>
</dbReference>
<dbReference type="EMBL" id="JAINUG010000070">
    <property type="protein sequence ID" value="KAJ8401505.1"/>
    <property type="molecule type" value="Genomic_DNA"/>
</dbReference>
<gene>
    <name evidence="11" type="ORF">AAFF_G00384240</name>
</gene>
<evidence type="ECO:0000256" key="4">
    <source>
        <dbReference type="ARBA" id="ARBA00022679"/>
    </source>
</evidence>
<evidence type="ECO:0000259" key="10">
    <source>
        <dbReference type="PROSITE" id="PS50878"/>
    </source>
</evidence>
<dbReference type="SUPFAM" id="SSF56672">
    <property type="entry name" value="DNA/RNA polymerases"/>
    <property type="match status" value="1"/>
</dbReference>
<dbReference type="InterPro" id="IPR043502">
    <property type="entry name" value="DNA/RNA_pol_sf"/>
</dbReference>
<keyword evidence="12" id="KW-1185">Reference proteome</keyword>
<evidence type="ECO:0000256" key="3">
    <source>
        <dbReference type="ARBA" id="ARBA00022670"/>
    </source>
</evidence>
<evidence type="ECO:0000256" key="1">
    <source>
        <dbReference type="ARBA" id="ARBA00010879"/>
    </source>
</evidence>
<protein>
    <recommendedName>
        <fullName evidence="2">ribonuclease H</fullName>
        <ecNumber evidence="2">3.1.26.4</ecNumber>
    </recommendedName>
</protein>
<dbReference type="PANTHER" id="PTHR33064">
    <property type="entry name" value="POL PROTEIN"/>
    <property type="match status" value="1"/>
</dbReference>
<dbReference type="GO" id="GO:0003964">
    <property type="term" value="F:RNA-directed DNA polymerase activity"/>
    <property type="evidence" value="ECO:0007669"/>
    <property type="project" value="UniProtKB-KW"/>
</dbReference>
<evidence type="ECO:0000256" key="2">
    <source>
        <dbReference type="ARBA" id="ARBA00012180"/>
    </source>
</evidence>
<keyword evidence="6" id="KW-0540">Nuclease</keyword>
<dbReference type="GO" id="GO:0004523">
    <property type="term" value="F:RNA-DNA hybrid ribonuclease activity"/>
    <property type="evidence" value="ECO:0007669"/>
    <property type="project" value="UniProtKB-EC"/>
</dbReference>
<sequence length="207" mass="23452">MTPSTTWFSALALHSGYWQVPLSPLARPKTAFTIGTGLWEFNVMLFGLCNSPATFERLKEKVLQAVSASACVVYLDDILVHSSTYTAALNNLHTVIKQIAKANLRLNPANCSLFHWQTSFLGHFVSEKGVSTDQVKRRASRILGSLETRELWNSSFLSSHHLCYEPEKIMQHNRGSILQFTNRFTTRHSCKPCTDSDLYIWMDNPIQ</sequence>
<dbReference type="InterPro" id="IPR051320">
    <property type="entry name" value="Viral_Replic_Matur_Polypro"/>
</dbReference>
<dbReference type="Gene3D" id="3.30.70.270">
    <property type="match status" value="1"/>
</dbReference>